<reference evidence="2 3" key="1">
    <citation type="submission" date="2016-02" db="EMBL/GenBank/DDBJ databases">
        <title>Genome sequence of Halalkalicoccus paucihalophilus DSM 24557.</title>
        <authorList>
            <person name="Poehlein A."/>
            <person name="Daniel R."/>
        </authorList>
    </citation>
    <scope>NUCLEOTIDE SEQUENCE [LARGE SCALE GENOMIC DNA]</scope>
    <source>
        <strain evidence="2 3">DSM 24557</strain>
    </source>
</reference>
<dbReference type="PANTHER" id="PTHR13939">
    <property type="entry name" value="NICOTINAMIDE-NUCLEOTIDE AMIDOHYDROLASE PNCC"/>
    <property type="match status" value="1"/>
</dbReference>
<evidence type="ECO:0000313" key="3">
    <source>
        <dbReference type="Proteomes" id="UP000075321"/>
    </source>
</evidence>
<dbReference type="AlphaFoldDB" id="A0A151ABS2"/>
<dbReference type="Pfam" id="PF00994">
    <property type="entry name" value="MoCF_biosynth"/>
    <property type="match status" value="1"/>
</dbReference>
<proteinExistence type="predicted"/>
<dbReference type="PATRIC" id="fig|1008153.3.peg.2960"/>
<dbReference type="InterPro" id="IPR036425">
    <property type="entry name" value="MoaB/Mog-like_dom_sf"/>
</dbReference>
<dbReference type="SUPFAM" id="SSF53218">
    <property type="entry name" value="Molybdenum cofactor biosynthesis proteins"/>
    <property type="match status" value="1"/>
</dbReference>
<sequence length="250" mass="26075">MQVAILTVGDEVLAGDIANTNGTWLAGRLSEGGATVARVLTVPDDRALIAETVSEWAETFDAVIVTGGLGGTPDDVTADALADAFERDLVVEGTVREDVIETVAAYREANPETVAAHDLEIDVDAWAALPTGSRALINPVGLCPGCVVENVYAFPGVPSEMKALFEEVAPEFGGAVVSRTLYTPQPEGSMTGVLADARGELEATVASYPATDGPNRLKATGSDPDAVDRAVAWLRERVEIVDGPESTPRA</sequence>
<feature type="domain" description="MoaB/Mog" evidence="1">
    <location>
        <begin position="4"/>
        <end position="175"/>
    </location>
</feature>
<dbReference type="Proteomes" id="UP000075321">
    <property type="component" value="Unassembled WGS sequence"/>
</dbReference>
<dbReference type="OrthoDB" id="372037at2157"/>
<protein>
    <submittedName>
        <fullName evidence="2">Putative competence-damage inducible protein</fullName>
    </submittedName>
</protein>
<accession>A0A151ABS2</accession>
<dbReference type="EMBL" id="LTAZ01000008">
    <property type="protein sequence ID" value="KYH25063.1"/>
    <property type="molecule type" value="Genomic_DNA"/>
</dbReference>
<name>A0A151ABS2_9EURY</name>
<gene>
    <name evidence="2" type="primary">cinA_3</name>
    <name evidence="2" type="ORF">HAPAU_28840</name>
</gene>
<dbReference type="Gene3D" id="3.40.980.10">
    <property type="entry name" value="MoaB/Mog-like domain"/>
    <property type="match status" value="1"/>
</dbReference>
<comment type="caution">
    <text evidence="2">The sequence shown here is derived from an EMBL/GenBank/DDBJ whole genome shotgun (WGS) entry which is preliminary data.</text>
</comment>
<dbReference type="CDD" id="cd00885">
    <property type="entry name" value="cinA"/>
    <property type="match status" value="1"/>
</dbReference>
<dbReference type="InterPro" id="IPR001453">
    <property type="entry name" value="MoaB/Mog_dom"/>
</dbReference>
<evidence type="ECO:0000313" key="2">
    <source>
        <dbReference type="EMBL" id="KYH25063.1"/>
    </source>
</evidence>
<dbReference type="SMART" id="SM00852">
    <property type="entry name" value="MoCF_biosynth"/>
    <property type="match status" value="1"/>
</dbReference>
<dbReference type="PANTHER" id="PTHR13939:SF0">
    <property type="entry name" value="NMN AMIDOHYDROLASE-LIKE PROTEIN YFAY"/>
    <property type="match status" value="1"/>
</dbReference>
<dbReference type="NCBIfam" id="TIGR00177">
    <property type="entry name" value="molyb_syn"/>
    <property type="match status" value="1"/>
</dbReference>
<dbReference type="InterPro" id="IPR050101">
    <property type="entry name" value="CinA"/>
</dbReference>
<keyword evidence="3" id="KW-1185">Reference proteome</keyword>
<evidence type="ECO:0000259" key="1">
    <source>
        <dbReference type="SMART" id="SM00852"/>
    </source>
</evidence>
<organism evidence="2 3">
    <name type="scientific">Halalkalicoccus paucihalophilus</name>
    <dbReference type="NCBI Taxonomy" id="1008153"/>
    <lineage>
        <taxon>Archaea</taxon>
        <taxon>Methanobacteriati</taxon>
        <taxon>Methanobacteriota</taxon>
        <taxon>Stenosarchaea group</taxon>
        <taxon>Halobacteria</taxon>
        <taxon>Halobacteriales</taxon>
        <taxon>Halococcaceae</taxon>
        <taxon>Halalkalicoccus</taxon>
    </lineage>
</organism>
<dbReference type="RefSeq" id="WP_066383848.1">
    <property type="nucleotide sequence ID" value="NZ_LTAZ01000008.1"/>
</dbReference>